<dbReference type="OrthoDB" id="2431049at2759"/>
<reference evidence="4 5" key="1">
    <citation type="submission" date="2016-07" db="EMBL/GenBank/DDBJ databases">
        <title>Pervasive Adenine N6-methylation of Active Genes in Fungi.</title>
        <authorList>
            <consortium name="DOE Joint Genome Institute"/>
            <person name="Mondo S.J."/>
            <person name="Dannebaum R.O."/>
            <person name="Kuo R.C."/>
            <person name="Labutti K."/>
            <person name="Haridas S."/>
            <person name="Kuo A."/>
            <person name="Salamov A."/>
            <person name="Ahrendt S.R."/>
            <person name="Lipzen A."/>
            <person name="Sullivan W."/>
            <person name="Andreopoulos W.B."/>
            <person name="Clum A."/>
            <person name="Lindquist E."/>
            <person name="Daum C."/>
            <person name="Ramamoorthy G.K."/>
            <person name="Gryganskyi A."/>
            <person name="Culley D."/>
            <person name="Magnuson J.K."/>
            <person name="James T.Y."/>
            <person name="O'Malley M.A."/>
            <person name="Stajich J.E."/>
            <person name="Spatafora J.W."/>
            <person name="Visel A."/>
            <person name="Grigoriev I.V."/>
        </authorList>
    </citation>
    <scope>NUCLEOTIDE SEQUENCE [LARGE SCALE GENOMIC DNA]</scope>
    <source>
        <strain evidence="4 5">62-1032</strain>
    </source>
</reference>
<dbReference type="GO" id="GO:1990644">
    <property type="term" value="F:microtubule site clamp"/>
    <property type="evidence" value="ECO:0007669"/>
    <property type="project" value="TreeGrafter"/>
</dbReference>
<feature type="coiled-coil region" evidence="1">
    <location>
        <begin position="298"/>
        <end position="336"/>
    </location>
</feature>
<protein>
    <recommendedName>
        <fullName evidence="3">Monopolin complex subunit Csm1/Pcs1 C-terminal domain-containing protein</fullName>
    </recommendedName>
</protein>
<dbReference type="InterPro" id="IPR040349">
    <property type="entry name" value="Csm1/Pcs1"/>
</dbReference>
<dbReference type="GO" id="GO:0033551">
    <property type="term" value="C:monopolin complex"/>
    <property type="evidence" value="ECO:0007669"/>
    <property type="project" value="InterPro"/>
</dbReference>
<dbReference type="AlphaFoldDB" id="A0A1Y2G1R3"/>
<feature type="compositionally biased region" description="Acidic residues" evidence="2">
    <location>
        <begin position="84"/>
        <end position="107"/>
    </location>
</feature>
<dbReference type="GO" id="GO:0051315">
    <property type="term" value="P:attachment of mitotic spindle microtubules to kinetochore"/>
    <property type="evidence" value="ECO:0007669"/>
    <property type="project" value="TreeGrafter"/>
</dbReference>
<feature type="region of interest" description="Disordered" evidence="2">
    <location>
        <begin position="213"/>
        <end position="236"/>
    </location>
</feature>
<dbReference type="PANTHER" id="PTHR28006">
    <property type="entry name" value="MONOPOLIN COMPLEX SUBUNIT CSM1"/>
    <property type="match status" value="1"/>
</dbReference>
<feature type="region of interest" description="Disordered" evidence="2">
    <location>
        <begin position="1"/>
        <end position="143"/>
    </location>
</feature>
<feature type="compositionally biased region" description="Low complexity" evidence="2">
    <location>
        <begin position="218"/>
        <end position="229"/>
    </location>
</feature>
<proteinExistence type="predicted"/>
<evidence type="ECO:0000256" key="2">
    <source>
        <dbReference type="SAM" id="MobiDB-lite"/>
    </source>
</evidence>
<gene>
    <name evidence="4" type="ORF">BCR35DRAFT_301214</name>
</gene>
<dbReference type="CDD" id="cd23787">
    <property type="entry name" value="RWD_CSM1"/>
    <property type="match status" value="1"/>
</dbReference>
<evidence type="ECO:0000259" key="3">
    <source>
        <dbReference type="Pfam" id="PF12539"/>
    </source>
</evidence>
<comment type="caution">
    <text evidence="4">The sequence shown here is derived from an EMBL/GenBank/DDBJ whole genome shotgun (WGS) entry which is preliminary data.</text>
</comment>
<evidence type="ECO:0000313" key="5">
    <source>
        <dbReference type="Proteomes" id="UP000193467"/>
    </source>
</evidence>
<dbReference type="PANTHER" id="PTHR28006:SF1">
    <property type="entry name" value="MONOPOLIN COMPLEX SUBUNIT CSM1"/>
    <property type="match status" value="1"/>
</dbReference>
<dbReference type="GO" id="GO:0005730">
    <property type="term" value="C:nucleolus"/>
    <property type="evidence" value="ECO:0007669"/>
    <property type="project" value="TreeGrafter"/>
</dbReference>
<name>A0A1Y2G1R3_9BASI</name>
<feature type="domain" description="Monopolin complex subunit Csm1/Pcs1 C-terminal" evidence="3">
    <location>
        <begin position="367"/>
        <end position="447"/>
    </location>
</feature>
<dbReference type="EMBL" id="MCGR01000008">
    <property type="protein sequence ID" value="ORY88859.1"/>
    <property type="molecule type" value="Genomic_DNA"/>
</dbReference>
<dbReference type="InParanoid" id="A0A1Y2G1R3"/>
<dbReference type="GO" id="GO:0045144">
    <property type="term" value="P:meiotic sister chromatid segregation"/>
    <property type="evidence" value="ECO:0007669"/>
    <property type="project" value="TreeGrafter"/>
</dbReference>
<feature type="compositionally biased region" description="Basic residues" evidence="2">
    <location>
        <begin position="113"/>
        <end position="126"/>
    </location>
</feature>
<evidence type="ECO:0000256" key="1">
    <source>
        <dbReference type="SAM" id="Coils"/>
    </source>
</evidence>
<dbReference type="InterPro" id="IPR038608">
    <property type="entry name" value="Csm1/Pcs1_C_sf"/>
</dbReference>
<dbReference type="InterPro" id="IPR020981">
    <property type="entry name" value="Csm1/Pcs1_C"/>
</dbReference>
<dbReference type="GO" id="GO:0034506">
    <property type="term" value="C:chromosome, centromeric core domain"/>
    <property type="evidence" value="ECO:0007669"/>
    <property type="project" value="TreeGrafter"/>
</dbReference>
<evidence type="ECO:0000313" key="4">
    <source>
        <dbReference type="EMBL" id="ORY88859.1"/>
    </source>
</evidence>
<dbReference type="Pfam" id="PF12539">
    <property type="entry name" value="Csm1"/>
    <property type="match status" value="1"/>
</dbReference>
<dbReference type="Gene3D" id="3.90.1150.80">
    <property type="match status" value="1"/>
</dbReference>
<keyword evidence="5" id="KW-1185">Reference proteome</keyword>
<feature type="compositionally biased region" description="Low complexity" evidence="2">
    <location>
        <begin position="58"/>
        <end position="69"/>
    </location>
</feature>
<keyword evidence="1" id="KW-0175">Coiled coil</keyword>
<dbReference type="Proteomes" id="UP000193467">
    <property type="component" value="Unassembled WGS sequence"/>
</dbReference>
<organism evidence="4 5">
    <name type="scientific">Leucosporidium creatinivorum</name>
    <dbReference type="NCBI Taxonomy" id="106004"/>
    <lineage>
        <taxon>Eukaryota</taxon>
        <taxon>Fungi</taxon>
        <taxon>Dikarya</taxon>
        <taxon>Basidiomycota</taxon>
        <taxon>Pucciniomycotina</taxon>
        <taxon>Microbotryomycetes</taxon>
        <taxon>Leucosporidiales</taxon>
        <taxon>Leucosporidium</taxon>
    </lineage>
</organism>
<dbReference type="GO" id="GO:0072686">
    <property type="term" value="C:mitotic spindle"/>
    <property type="evidence" value="ECO:0007669"/>
    <property type="project" value="TreeGrafter"/>
</dbReference>
<sequence>MARHVSDDSGASSDEGIGAVASTKPKQNKENRAPAFSLTADSEASKSSKQQPSKRSKATSTSAKAAAAKTSKRTKSKAAREPSSDEEDEEEGQEEIVEETQEDEMDLGEAKKPAGKKGAKGAGNKKSKAEAVEEEEGTPAERRLKAKLELTKKTLQQVQQAYEQLKELRTTKAEESEKQLTLIAAERQEASYNTIQIYKNENDELRAEIAELRANGHSTTSPRASSRPSASDKSRVAQLEEELAAAHEEKAGLAAEIEAIRTREQGDERKKVQDRDSKWEKELARTVKAKDEEAAKAMATLKMDLAKTTKDLSTANQELEAEIQHSKSLQAKLKNAPASSQTAAVGGGSGSMALQKLTDELENTKMHLALNEDLTGFSVVSVKSEQMGEVYNCILNDCLGQTASLTFKLTFHQDETVSYQPDVDAERDAALVEVLPAEMQKYMRFPADACGEWFRKIFHCINKLRA</sequence>
<accession>A0A1Y2G1R3</accession>